<dbReference type="RefSeq" id="XP_008586731.1">
    <property type="nucleotide sequence ID" value="XM_008588509.1"/>
</dbReference>
<dbReference type="InterPro" id="IPR001452">
    <property type="entry name" value="SH3_domain"/>
</dbReference>
<dbReference type="SUPFAM" id="SSF50044">
    <property type="entry name" value="SH3-domain"/>
    <property type="match status" value="1"/>
</dbReference>
<dbReference type="InterPro" id="IPR036028">
    <property type="entry name" value="SH3-like_dom_sf"/>
</dbReference>
<dbReference type="Proteomes" id="UP000694923">
    <property type="component" value="Unplaced"/>
</dbReference>
<sequence>MPSEARECTVPRRLPPLPGSQPLSLRGAGLPAFPSFHPRRLYNERTAAKVGGKMKSLLNAFTKKEVPFREAPAYSNRRRRPPNTLAAPRLLLRSNSDNNLNASAPDWAVCSTASSHRSLSPQLLQQMPSKPDGTVKTIASYVPGPRSRSPSLNRLGGAGEDGRRPQPHWHGGSPFAPGANKDSLVALEYPGPKRKLYSAVPGRLFVVVKPYQPLVDGEIPLHRGDRVKVLSIGEGGFWEGSARGLIGWFPAECVEEVQCKPRDSQAEPCWATPVSILSLGKPGMPVPGIAGSATPGWADLEGHVRRR</sequence>
<accession>A0ABM0S1J0</accession>
<feature type="domain" description="SH3" evidence="4">
    <location>
        <begin position="200"/>
        <end position="259"/>
    </location>
</feature>
<feature type="compositionally biased region" description="Basic and acidic residues" evidence="3">
    <location>
        <begin position="1"/>
        <end position="10"/>
    </location>
</feature>
<protein>
    <submittedName>
        <fullName evidence="6">SH3 and multiple ankyrin repeat domains protein 2-like</fullName>
    </submittedName>
</protein>
<feature type="region of interest" description="Disordered" evidence="3">
    <location>
        <begin position="140"/>
        <end position="177"/>
    </location>
</feature>
<dbReference type="Gene3D" id="2.30.30.40">
    <property type="entry name" value="SH3 Domains"/>
    <property type="match status" value="1"/>
</dbReference>
<reference evidence="6" key="1">
    <citation type="submission" date="2025-08" db="UniProtKB">
        <authorList>
            <consortium name="RefSeq"/>
        </authorList>
    </citation>
    <scope>IDENTIFICATION</scope>
</reference>
<dbReference type="PROSITE" id="PS50002">
    <property type="entry name" value="SH3"/>
    <property type="match status" value="1"/>
</dbReference>
<dbReference type="Pfam" id="PF07653">
    <property type="entry name" value="SH3_2"/>
    <property type="match status" value="1"/>
</dbReference>
<evidence type="ECO:0000259" key="4">
    <source>
        <dbReference type="PROSITE" id="PS50002"/>
    </source>
</evidence>
<dbReference type="InterPro" id="IPR051569">
    <property type="entry name" value="SHANK"/>
</dbReference>
<dbReference type="PANTHER" id="PTHR24135">
    <property type="entry name" value="SH3 AND MULTIPLE ANKYRIN REPEAT DOMAINS PROTEIN"/>
    <property type="match status" value="1"/>
</dbReference>
<feature type="region of interest" description="Disordered" evidence="3">
    <location>
        <begin position="1"/>
        <end position="28"/>
    </location>
</feature>
<keyword evidence="5" id="KW-1185">Reference proteome</keyword>
<proteinExistence type="predicted"/>
<name>A0ABM0S1J0_GALVR</name>
<evidence type="ECO:0000256" key="2">
    <source>
        <dbReference type="PROSITE-ProRule" id="PRU00192"/>
    </source>
</evidence>
<organism evidence="5 6">
    <name type="scientific">Galeopterus variegatus</name>
    <name type="common">Malayan flying lemur</name>
    <name type="synonym">Cynocephalus variegatus</name>
    <dbReference type="NCBI Taxonomy" id="482537"/>
    <lineage>
        <taxon>Eukaryota</taxon>
        <taxon>Metazoa</taxon>
        <taxon>Chordata</taxon>
        <taxon>Craniata</taxon>
        <taxon>Vertebrata</taxon>
        <taxon>Euteleostomi</taxon>
        <taxon>Mammalia</taxon>
        <taxon>Eutheria</taxon>
        <taxon>Euarchontoglires</taxon>
        <taxon>Dermoptera</taxon>
        <taxon>Cynocephalidae</taxon>
        <taxon>Galeopterus</taxon>
    </lineage>
</organism>
<gene>
    <name evidence="6" type="primary">LOC103603922</name>
</gene>
<evidence type="ECO:0000256" key="1">
    <source>
        <dbReference type="ARBA" id="ARBA00022443"/>
    </source>
</evidence>
<dbReference type="SMART" id="SM00326">
    <property type="entry name" value="SH3"/>
    <property type="match status" value="1"/>
</dbReference>
<keyword evidence="1 2" id="KW-0728">SH3 domain</keyword>
<evidence type="ECO:0000313" key="5">
    <source>
        <dbReference type="Proteomes" id="UP000694923"/>
    </source>
</evidence>
<dbReference type="PANTHER" id="PTHR24135:SF17">
    <property type="entry name" value="SH3 AND MULTIPLE ANKYRIN REPEAT DOMAINS PROTEIN 2"/>
    <property type="match status" value="1"/>
</dbReference>
<evidence type="ECO:0000256" key="3">
    <source>
        <dbReference type="SAM" id="MobiDB-lite"/>
    </source>
</evidence>
<evidence type="ECO:0000313" key="6">
    <source>
        <dbReference type="RefSeq" id="XP_008586731.1"/>
    </source>
</evidence>
<dbReference type="GeneID" id="103603922"/>